<dbReference type="InterPro" id="IPR013320">
    <property type="entry name" value="ConA-like_dom_sf"/>
</dbReference>
<keyword evidence="2" id="KW-1185">Reference proteome</keyword>
<dbReference type="AlphaFoldDB" id="A0A220UCL0"/>
<evidence type="ECO:0000313" key="2">
    <source>
        <dbReference type="Proteomes" id="UP000198398"/>
    </source>
</evidence>
<evidence type="ECO:0008006" key="3">
    <source>
        <dbReference type="Google" id="ProtNLM"/>
    </source>
</evidence>
<reference evidence="2" key="1">
    <citation type="submission" date="2017-07" db="EMBL/GenBank/DDBJ databases">
        <title>Brachybacterium sp. VR2415.</title>
        <authorList>
            <person name="Tak E.J."/>
            <person name="Bae J.-W."/>
        </authorList>
    </citation>
    <scope>NUCLEOTIDE SEQUENCE [LARGE SCALE GENOMIC DNA]</scope>
    <source>
        <strain evidence="2">VR2415</strain>
    </source>
</reference>
<organism evidence="1 2">
    <name type="scientific">Brachybacterium avium</name>
    <dbReference type="NCBI Taxonomy" id="2017485"/>
    <lineage>
        <taxon>Bacteria</taxon>
        <taxon>Bacillati</taxon>
        <taxon>Actinomycetota</taxon>
        <taxon>Actinomycetes</taxon>
        <taxon>Micrococcales</taxon>
        <taxon>Dermabacteraceae</taxon>
        <taxon>Brachybacterium</taxon>
    </lineage>
</organism>
<name>A0A220UCL0_9MICO</name>
<gene>
    <name evidence="1" type="ORF">CFK39_07230</name>
</gene>
<dbReference type="OrthoDB" id="7171052at2"/>
<dbReference type="Gene3D" id="2.60.120.200">
    <property type="match status" value="1"/>
</dbReference>
<dbReference type="SUPFAM" id="SSF49899">
    <property type="entry name" value="Concanavalin A-like lectins/glucanases"/>
    <property type="match status" value="1"/>
</dbReference>
<proteinExistence type="predicted"/>
<dbReference type="RefSeq" id="WP_089064903.1">
    <property type="nucleotide sequence ID" value="NZ_CP022316.1"/>
</dbReference>
<accession>A0A220UCL0</accession>
<evidence type="ECO:0000313" key="1">
    <source>
        <dbReference type="EMBL" id="ASK65662.1"/>
    </source>
</evidence>
<sequence>MHWDDDAVQLPAVRPEDLADWIIEGPLVASFPAGRLRLESAADPASGQAANFVAWLPVEHDGDVRVSWSFRPLREPGLAMIFWAAQARGGGSLHAPELPARTGQYEQYHSGAIDAYHLSYFHRRWPAERSLHTCNVRKSHGAHLVAQGADPLPAVLDADRDYRLSLTWQGSTVDLTIDGIPCVTWCDDGTVGGPAHRGGAIGLRQMAPLIAEYSDLRVEAL</sequence>
<protein>
    <recommendedName>
        <fullName evidence="3">DUF1961 domain-containing protein</fullName>
    </recommendedName>
</protein>
<dbReference type="Proteomes" id="UP000198398">
    <property type="component" value="Chromosome"/>
</dbReference>
<dbReference type="InterPro" id="IPR015305">
    <property type="entry name" value="DUF1961"/>
</dbReference>
<dbReference type="Pfam" id="PF09224">
    <property type="entry name" value="DUF1961"/>
    <property type="match status" value="1"/>
</dbReference>
<dbReference type="KEGG" id="brv:CFK39_07230"/>
<dbReference type="EMBL" id="CP022316">
    <property type="protein sequence ID" value="ASK65662.1"/>
    <property type="molecule type" value="Genomic_DNA"/>
</dbReference>